<dbReference type="AlphaFoldDB" id="A0A6J7KTZ1"/>
<sequence length="346" mass="36461">MRRIIGFASLSLLVLAAVLAFTIRAPFVIDQPGPVFNVLDKTAGQQIIKIQGHETYPVTGELDALTVEQVGDPSDEPSWAQVLLAYLDPSKDVIPIDIAYPPGVPTKQVYAEDAASMRASQQDAQAAALKYLGIDYQSRVYVDSMMTDSAATGLIAPGDFINSLDGVPMDNTDTLRAQIQTWDGVTPFKIGIEHKGVSKVVEVSPKKLEGRFYVGVYVGYKYVFPFKIDVSLGDVGGPSAGTMFALGIIDKLTPGALLAKNHVAGTGTIDPSGAVGPIGGIVQKMYAAKAAGATVFLAPSDNCSETVGKVPSGLKVFKVKQLKQAVDILTAMQSGSSLSGFATCSK</sequence>
<dbReference type="Gene3D" id="3.30.230.10">
    <property type="match status" value="1"/>
</dbReference>
<dbReference type="InterPro" id="IPR036034">
    <property type="entry name" value="PDZ_sf"/>
</dbReference>
<protein>
    <submittedName>
        <fullName evidence="2">Unannotated protein</fullName>
    </submittedName>
</protein>
<dbReference type="SUPFAM" id="SSF54211">
    <property type="entry name" value="Ribosomal protein S5 domain 2-like"/>
    <property type="match status" value="1"/>
</dbReference>
<dbReference type="Gene3D" id="2.30.42.10">
    <property type="match status" value="1"/>
</dbReference>
<evidence type="ECO:0000259" key="1">
    <source>
        <dbReference type="PROSITE" id="PS51786"/>
    </source>
</evidence>
<dbReference type="GO" id="GO:0004176">
    <property type="term" value="F:ATP-dependent peptidase activity"/>
    <property type="evidence" value="ECO:0007669"/>
    <property type="project" value="InterPro"/>
</dbReference>
<dbReference type="GO" id="GO:0005524">
    <property type="term" value="F:ATP binding"/>
    <property type="evidence" value="ECO:0007669"/>
    <property type="project" value="InterPro"/>
</dbReference>
<gene>
    <name evidence="2" type="ORF">UFOPK3837_00871</name>
</gene>
<reference evidence="2" key="1">
    <citation type="submission" date="2020-05" db="EMBL/GenBank/DDBJ databases">
        <authorList>
            <person name="Chiriac C."/>
            <person name="Salcher M."/>
            <person name="Ghai R."/>
            <person name="Kavagutti S V."/>
        </authorList>
    </citation>
    <scope>NUCLEOTIDE SEQUENCE</scope>
</reference>
<dbReference type="InterPro" id="IPR027065">
    <property type="entry name" value="Lon_Prtase"/>
</dbReference>
<name>A0A6J7KTZ1_9ZZZZ</name>
<dbReference type="EMBL" id="CAFBNO010000042">
    <property type="protein sequence ID" value="CAB4957922.1"/>
    <property type="molecule type" value="Genomic_DNA"/>
</dbReference>
<accession>A0A6J7KTZ1</accession>
<dbReference type="Pfam" id="PF05362">
    <property type="entry name" value="Lon_C"/>
    <property type="match status" value="1"/>
</dbReference>
<evidence type="ECO:0000313" key="2">
    <source>
        <dbReference type="EMBL" id="CAB4957922.1"/>
    </source>
</evidence>
<dbReference type="InterPro" id="IPR014721">
    <property type="entry name" value="Ribsml_uS5_D2-typ_fold_subgr"/>
</dbReference>
<dbReference type="InterPro" id="IPR008269">
    <property type="entry name" value="Lon_proteolytic"/>
</dbReference>
<dbReference type="SUPFAM" id="SSF50156">
    <property type="entry name" value="PDZ domain-like"/>
    <property type="match status" value="1"/>
</dbReference>
<dbReference type="GO" id="GO:0004252">
    <property type="term" value="F:serine-type endopeptidase activity"/>
    <property type="evidence" value="ECO:0007669"/>
    <property type="project" value="InterPro"/>
</dbReference>
<dbReference type="InterPro" id="IPR020568">
    <property type="entry name" value="Ribosomal_Su5_D2-typ_SF"/>
</dbReference>
<dbReference type="PROSITE" id="PS51786">
    <property type="entry name" value="LON_PROTEOLYTIC"/>
    <property type="match status" value="1"/>
</dbReference>
<dbReference type="GO" id="GO:0006508">
    <property type="term" value="P:proteolysis"/>
    <property type="evidence" value="ECO:0007669"/>
    <property type="project" value="InterPro"/>
</dbReference>
<dbReference type="PANTHER" id="PTHR10046">
    <property type="entry name" value="ATP DEPENDENT LON PROTEASE FAMILY MEMBER"/>
    <property type="match status" value="1"/>
</dbReference>
<feature type="domain" description="Lon proteolytic" evidence="1">
    <location>
        <begin position="234"/>
        <end position="332"/>
    </location>
</feature>
<proteinExistence type="predicted"/>
<dbReference type="GO" id="GO:0030163">
    <property type="term" value="P:protein catabolic process"/>
    <property type="evidence" value="ECO:0007669"/>
    <property type="project" value="InterPro"/>
</dbReference>
<organism evidence="2">
    <name type="scientific">freshwater metagenome</name>
    <dbReference type="NCBI Taxonomy" id="449393"/>
    <lineage>
        <taxon>unclassified sequences</taxon>
        <taxon>metagenomes</taxon>
        <taxon>ecological metagenomes</taxon>
    </lineage>
</organism>